<gene>
    <name evidence="2" type="ORF">CFE_2191</name>
</gene>
<feature type="transmembrane region" description="Helical" evidence="1">
    <location>
        <begin position="12"/>
        <end position="29"/>
    </location>
</feature>
<reference evidence="2 3" key="1">
    <citation type="submission" date="2018-04" db="EMBL/GenBank/DDBJ databases">
        <title>Genomic insights into metabolic versatility of Carboxydocella thermautotrophica capable of coupling hydrogenogenic CO oxidation with the reduction of Fe(III) minerals in Kamchatka hot springs.</title>
        <authorList>
            <person name="Toshchakov S.V."/>
            <person name="Tepliuk A.V."/>
            <person name="Gavrilov S.N."/>
            <person name="Kublanov I.V."/>
            <person name="Lebedinsky A.V."/>
            <person name="Bonch-Osmolovskaya E.A."/>
            <person name="Rusakov V.S."/>
            <person name="Chistyakova N.I."/>
            <person name="Korzhenkov A."/>
            <person name="Zavarsina D.G."/>
            <person name="Sokolova T.G."/>
        </authorList>
    </citation>
    <scope>NUCLEOTIDE SEQUENCE [LARGE SCALE GENOMIC DNA]</scope>
    <source>
        <strain evidence="2 3">019</strain>
    </source>
</reference>
<name>A0A2R4N2X9_CARTR</name>
<proteinExistence type="predicted"/>
<dbReference type="KEGG" id="cthm:CFE_2191"/>
<keyword evidence="1" id="KW-1133">Transmembrane helix</keyword>
<dbReference type="Proteomes" id="UP000241323">
    <property type="component" value="Chromosome"/>
</dbReference>
<keyword evidence="1" id="KW-0812">Transmembrane</keyword>
<evidence type="ECO:0000256" key="1">
    <source>
        <dbReference type="SAM" id="Phobius"/>
    </source>
</evidence>
<sequence>MAVFKHSRNKGLIIVEMIIYFLILGWFLAEYLPLGLS</sequence>
<keyword evidence="3" id="KW-1185">Reference proteome</keyword>
<evidence type="ECO:0000313" key="3">
    <source>
        <dbReference type="Proteomes" id="UP000241323"/>
    </source>
</evidence>
<accession>A0A2R4N2X9</accession>
<evidence type="ECO:0000313" key="2">
    <source>
        <dbReference type="EMBL" id="AVX21349.1"/>
    </source>
</evidence>
<dbReference type="AlphaFoldDB" id="A0A2R4N2X9"/>
<dbReference type="EMBL" id="CP028491">
    <property type="protein sequence ID" value="AVX21349.1"/>
    <property type="molecule type" value="Genomic_DNA"/>
</dbReference>
<keyword evidence="1" id="KW-0472">Membrane</keyword>
<protein>
    <submittedName>
        <fullName evidence="2">Uncharacterized protein</fullName>
    </submittedName>
</protein>
<organism evidence="2 3">
    <name type="scientific">Carboxydocella thermautotrophica</name>
    <dbReference type="NCBI Taxonomy" id="178899"/>
    <lineage>
        <taxon>Bacteria</taxon>
        <taxon>Bacillati</taxon>
        <taxon>Bacillota</taxon>
        <taxon>Clostridia</taxon>
        <taxon>Eubacteriales</taxon>
        <taxon>Clostridiales Family XVI. Incertae Sedis</taxon>
        <taxon>Carboxydocella</taxon>
    </lineage>
</organism>